<dbReference type="InterPro" id="IPR017441">
    <property type="entry name" value="Protein_kinase_ATP_BS"/>
</dbReference>
<keyword evidence="8 15" id="KW-0418">Kinase</keyword>
<dbReference type="GO" id="GO:0004674">
    <property type="term" value="F:protein serine/threonine kinase activity"/>
    <property type="evidence" value="ECO:0007669"/>
    <property type="project" value="UniProtKB-KW"/>
</dbReference>
<reference evidence="19" key="1">
    <citation type="submission" date="2017-02" db="UniProtKB">
        <authorList>
            <consortium name="WormBaseParasite"/>
        </authorList>
    </citation>
    <scope>IDENTIFICATION</scope>
</reference>
<dbReference type="FunFam" id="1.10.510.10:FF:000727">
    <property type="entry name" value="Serine/threonine-protein kinase PLK"/>
    <property type="match status" value="1"/>
</dbReference>
<dbReference type="SUPFAM" id="SSF56112">
    <property type="entry name" value="Protein kinase-like (PK-like)"/>
    <property type="match status" value="1"/>
</dbReference>
<dbReference type="InterPro" id="IPR036947">
    <property type="entry name" value="POLO_box_dom_sf"/>
</dbReference>
<comment type="subcellular location">
    <subcellularLocation>
        <location evidence="2">Cytoplasm</location>
        <location evidence="2">Cytoskeleton</location>
        <location evidence="2">Microtubule organizing center</location>
        <location evidence="2">Centrosome</location>
    </subcellularLocation>
    <subcellularLocation>
        <location evidence="1">Nucleus</location>
    </subcellularLocation>
</comment>
<evidence type="ECO:0000256" key="5">
    <source>
        <dbReference type="ARBA" id="ARBA00022679"/>
    </source>
</evidence>
<accession>A0A0N5AIQ0</accession>
<dbReference type="InterPro" id="IPR033701">
    <property type="entry name" value="POLO_box_1"/>
</dbReference>
<evidence type="ECO:0000256" key="10">
    <source>
        <dbReference type="ARBA" id="ARBA00023212"/>
    </source>
</evidence>
<dbReference type="AlphaFoldDB" id="A0A0N5AIQ0"/>
<dbReference type="CDD" id="cd13118">
    <property type="entry name" value="POLO_box_1"/>
    <property type="match status" value="1"/>
</dbReference>
<keyword evidence="5 15" id="KW-0808">Transferase</keyword>
<evidence type="ECO:0000259" key="17">
    <source>
        <dbReference type="PROSITE" id="PS50078"/>
    </source>
</evidence>
<keyword evidence="9 14" id="KW-0067">ATP-binding</keyword>
<dbReference type="Proteomes" id="UP000046393">
    <property type="component" value="Unplaced"/>
</dbReference>
<evidence type="ECO:0000256" key="6">
    <source>
        <dbReference type="ARBA" id="ARBA00022737"/>
    </source>
</evidence>
<evidence type="ECO:0000256" key="15">
    <source>
        <dbReference type="RuleBase" id="RU361162"/>
    </source>
</evidence>
<dbReference type="GO" id="GO:0000922">
    <property type="term" value="C:spindle pole"/>
    <property type="evidence" value="ECO:0007669"/>
    <property type="project" value="TreeGrafter"/>
</dbReference>
<feature type="domain" description="Protein kinase" evidence="16">
    <location>
        <begin position="23"/>
        <end position="279"/>
    </location>
</feature>
<dbReference type="CDD" id="cd14099">
    <property type="entry name" value="STKc_PLK"/>
    <property type="match status" value="1"/>
</dbReference>
<evidence type="ECO:0000256" key="1">
    <source>
        <dbReference type="ARBA" id="ARBA00004123"/>
    </source>
</evidence>
<evidence type="ECO:0000256" key="9">
    <source>
        <dbReference type="ARBA" id="ARBA00022840"/>
    </source>
</evidence>
<dbReference type="STRING" id="451379.A0A0N5AIQ0"/>
<feature type="domain" description="POLO box" evidence="17">
    <location>
        <begin position="400"/>
        <end position="478"/>
    </location>
</feature>
<dbReference type="GO" id="GO:0106310">
    <property type="term" value="F:protein serine kinase activity"/>
    <property type="evidence" value="ECO:0007669"/>
    <property type="project" value="RHEA"/>
</dbReference>
<dbReference type="EC" id="2.7.11.21" evidence="15"/>
<comment type="catalytic activity">
    <reaction evidence="13">
        <text>L-seryl-[protein] + ATP = O-phospho-L-seryl-[protein] + ADP + H(+)</text>
        <dbReference type="Rhea" id="RHEA:17989"/>
        <dbReference type="Rhea" id="RHEA-COMP:9863"/>
        <dbReference type="Rhea" id="RHEA-COMP:11604"/>
        <dbReference type="ChEBI" id="CHEBI:15378"/>
        <dbReference type="ChEBI" id="CHEBI:29999"/>
        <dbReference type="ChEBI" id="CHEBI:30616"/>
        <dbReference type="ChEBI" id="CHEBI:83421"/>
        <dbReference type="ChEBI" id="CHEBI:456216"/>
        <dbReference type="EC" id="2.7.11.21"/>
    </reaction>
</comment>
<dbReference type="PROSITE" id="PS50078">
    <property type="entry name" value="POLO_BOX"/>
    <property type="match status" value="2"/>
</dbReference>
<dbReference type="PANTHER" id="PTHR24345">
    <property type="entry name" value="SERINE/THREONINE-PROTEIN KINASE PLK"/>
    <property type="match status" value="1"/>
</dbReference>
<dbReference type="SMART" id="SM00220">
    <property type="entry name" value="S_TKc"/>
    <property type="match status" value="1"/>
</dbReference>
<evidence type="ECO:0000256" key="2">
    <source>
        <dbReference type="ARBA" id="ARBA00004300"/>
    </source>
</evidence>
<evidence type="ECO:0000256" key="8">
    <source>
        <dbReference type="ARBA" id="ARBA00022777"/>
    </source>
</evidence>
<keyword evidence="6" id="KW-0677">Repeat</keyword>
<dbReference type="Gene3D" id="1.10.510.10">
    <property type="entry name" value="Transferase(Phosphotransferase) domain 1"/>
    <property type="match status" value="1"/>
</dbReference>
<dbReference type="Pfam" id="PF00659">
    <property type="entry name" value="POLO_box"/>
    <property type="match status" value="2"/>
</dbReference>
<evidence type="ECO:0000256" key="12">
    <source>
        <dbReference type="ARBA" id="ARBA00047802"/>
    </source>
</evidence>
<dbReference type="PANTHER" id="PTHR24345:SF93">
    <property type="entry name" value="SERINE_THREONINE-PROTEIN KINASE PLK1"/>
    <property type="match status" value="1"/>
</dbReference>
<sequence>MGDKVQLTEVPNEIYNPQTRHLFQKGRFLGKGGFARCYELTDTTTGVIYAGKVVSKMLLQKKHQKAKMTQEIEIHRSLSHPHVVRLDGFFEDSENVYVLLELCSRRSLMELHKRRKAVTEPEARYFTSQVVSACEFLHSRRIIHRDLKLGNLFLNDEMQVKVGDFGLATTVDYDGERKKTLCGTPNYIAPEMLDKKGHSYEVDIWAIGCILYTLLVGKPPFETLSLKAYFLETYQKIKNNDYVIPSRINADAVHLIRCLLAAVPSQRPNIHEVAKFDFFLKGFMPPRLPTSCLTVAPKFTLAQLSQAQNDERRILGEINMQSVLSPRQKLKQDLMATANRPLASVPETQVISVGGRGDRAEKVDGDVNTVPSDYYLSELYHQLNDLVNEVEDPAAVPVFWVSKWVDYSDKYGLGYQLCDNSIGVIFNDNTKLVLNAAGEQVQYTERDNSERYFVLSSYPQELHKKITLLKYFRNYMQEHLQKTGANMAPREGDELARLPYLRTWFRTRSAIILHMSNGTLQVNFFQDHTKLIVCPLMSAATYIDQNRKFRTFKFELMAKHGCSRDVFSRLKYAKTMVERLLSQSTQSKPGSLSTVSSRLGSQAISSLHCVK</sequence>
<evidence type="ECO:0000313" key="19">
    <source>
        <dbReference type="WBParaSite" id="SMUV_0000430301-mRNA-1"/>
    </source>
</evidence>
<proteinExistence type="inferred from homology"/>
<name>A0A0N5AIQ0_9BILA</name>
<dbReference type="FunFam" id="3.30.200.20:FF:000284">
    <property type="entry name" value="Serine/threonine-protein kinase PLK"/>
    <property type="match status" value="1"/>
</dbReference>
<feature type="binding site" evidence="14">
    <location>
        <position position="52"/>
    </location>
    <ligand>
        <name>ATP</name>
        <dbReference type="ChEBI" id="CHEBI:30616"/>
    </ligand>
</feature>
<keyword evidence="7 14" id="KW-0547">Nucleotide-binding</keyword>
<dbReference type="PROSITE" id="PS50011">
    <property type="entry name" value="PROTEIN_KINASE_DOM"/>
    <property type="match status" value="1"/>
</dbReference>
<evidence type="ECO:0000256" key="7">
    <source>
        <dbReference type="ARBA" id="ARBA00022741"/>
    </source>
</evidence>
<dbReference type="InterPro" id="IPR008271">
    <property type="entry name" value="Ser/Thr_kinase_AS"/>
</dbReference>
<dbReference type="FunFam" id="3.30.1120.30:FF:000001">
    <property type="entry name" value="Serine/threonine-protein kinase PLK"/>
    <property type="match status" value="1"/>
</dbReference>
<feature type="domain" description="POLO box" evidence="17">
    <location>
        <begin position="500"/>
        <end position="582"/>
    </location>
</feature>
<protein>
    <recommendedName>
        <fullName evidence="15">Serine/threonine-protein kinase PLK</fullName>
        <ecNumber evidence="15">2.7.11.21</ecNumber>
    </recommendedName>
    <alternativeName>
        <fullName evidence="15">Polo-like kinase</fullName>
    </alternativeName>
</protein>
<dbReference type="GO" id="GO:0005634">
    <property type="term" value="C:nucleus"/>
    <property type="evidence" value="ECO:0007669"/>
    <property type="project" value="UniProtKB-SubCell"/>
</dbReference>
<keyword evidence="11" id="KW-0539">Nucleus</keyword>
<evidence type="ECO:0000256" key="13">
    <source>
        <dbReference type="ARBA" id="ARBA00048347"/>
    </source>
</evidence>
<keyword evidence="4 15" id="KW-0723">Serine/threonine-protein kinase</keyword>
<evidence type="ECO:0000256" key="14">
    <source>
        <dbReference type="PROSITE-ProRule" id="PRU10141"/>
    </source>
</evidence>
<dbReference type="PROSITE" id="PS00108">
    <property type="entry name" value="PROTEIN_KINASE_ST"/>
    <property type="match status" value="1"/>
</dbReference>
<keyword evidence="3" id="KW-0963">Cytoplasm</keyword>
<dbReference type="PROSITE" id="PS00107">
    <property type="entry name" value="PROTEIN_KINASE_ATP"/>
    <property type="match status" value="1"/>
</dbReference>
<evidence type="ECO:0000256" key="4">
    <source>
        <dbReference type="ARBA" id="ARBA00022527"/>
    </source>
</evidence>
<dbReference type="GO" id="GO:0005737">
    <property type="term" value="C:cytoplasm"/>
    <property type="evidence" value="ECO:0007669"/>
    <property type="project" value="TreeGrafter"/>
</dbReference>
<dbReference type="Pfam" id="PF00069">
    <property type="entry name" value="Pkinase"/>
    <property type="match status" value="1"/>
</dbReference>
<organism evidence="18 19">
    <name type="scientific">Syphacia muris</name>
    <dbReference type="NCBI Taxonomy" id="451379"/>
    <lineage>
        <taxon>Eukaryota</taxon>
        <taxon>Metazoa</taxon>
        <taxon>Ecdysozoa</taxon>
        <taxon>Nematoda</taxon>
        <taxon>Chromadorea</taxon>
        <taxon>Rhabditida</taxon>
        <taxon>Spirurina</taxon>
        <taxon>Oxyuridomorpha</taxon>
        <taxon>Oxyuroidea</taxon>
        <taxon>Oxyuridae</taxon>
        <taxon>Syphacia</taxon>
    </lineage>
</organism>
<dbReference type="GO" id="GO:0007052">
    <property type="term" value="P:mitotic spindle organization"/>
    <property type="evidence" value="ECO:0007669"/>
    <property type="project" value="TreeGrafter"/>
</dbReference>
<dbReference type="CDD" id="cd13117">
    <property type="entry name" value="POLO_box_2"/>
    <property type="match status" value="1"/>
</dbReference>
<comment type="catalytic activity">
    <reaction evidence="12 15">
        <text>L-threonyl-[protein] + ATP = O-phospho-L-threonyl-[protein] + ADP + H(+)</text>
        <dbReference type="Rhea" id="RHEA:46608"/>
        <dbReference type="Rhea" id="RHEA-COMP:11060"/>
        <dbReference type="Rhea" id="RHEA-COMP:11605"/>
        <dbReference type="ChEBI" id="CHEBI:15378"/>
        <dbReference type="ChEBI" id="CHEBI:30013"/>
        <dbReference type="ChEBI" id="CHEBI:30616"/>
        <dbReference type="ChEBI" id="CHEBI:61977"/>
        <dbReference type="ChEBI" id="CHEBI:456216"/>
        <dbReference type="EC" id="2.7.11.21"/>
    </reaction>
</comment>
<evidence type="ECO:0000259" key="16">
    <source>
        <dbReference type="PROSITE" id="PS50011"/>
    </source>
</evidence>
<dbReference type="InterPro" id="IPR033695">
    <property type="entry name" value="POLO_box_2"/>
</dbReference>
<dbReference type="Gene3D" id="3.30.1120.30">
    <property type="entry name" value="POLO box domain"/>
    <property type="match status" value="2"/>
</dbReference>
<dbReference type="WBParaSite" id="SMUV_0000430301-mRNA-1">
    <property type="protein sequence ID" value="SMUV_0000430301-mRNA-1"/>
    <property type="gene ID" value="SMUV_0000430301"/>
</dbReference>
<dbReference type="SUPFAM" id="SSF82615">
    <property type="entry name" value="Polo-box domain"/>
    <property type="match status" value="2"/>
</dbReference>
<keyword evidence="18" id="KW-1185">Reference proteome</keyword>
<dbReference type="GO" id="GO:0005524">
    <property type="term" value="F:ATP binding"/>
    <property type="evidence" value="ECO:0007669"/>
    <property type="project" value="UniProtKB-UniRule"/>
</dbReference>
<dbReference type="GO" id="GO:0000776">
    <property type="term" value="C:kinetochore"/>
    <property type="evidence" value="ECO:0007669"/>
    <property type="project" value="TreeGrafter"/>
</dbReference>
<dbReference type="Gene3D" id="3.30.200.20">
    <property type="entry name" value="Phosphorylase Kinase, domain 1"/>
    <property type="match status" value="1"/>
</dbReference>
<comment type="similarity">
    <text evidence="15">Belongs to the protein kinase superfamily. Ser/Thr protein kinase family. CDC5/Polo subfamily.</text>
</comment>
<dbReference type="InterPro" id="IPR000719">
    <property type="entry name" value="Prot_kinase_dom"/>
</dbReference>
<dbReference type="GO" id="GO:0005813">
    <property type="term" value="C:centrosome"/>
    <property type="evidence" value="ECO:0007669"/>
    <property type="project" value="UniProtKB-SubCell"/>
</dbReference>
<keyword evidence="10" id="KW-0206">Cytoskeleton</keyword>
<evidence type="ECO:0000256" key="3">
    <source>
        <dbReference type="ARBA" id="ARBA00022490"/>
    </source>
</evidence>
<dbReference type="InterPro" id="IPR011009">
    <property type="entry name" value="Kinase-like_dom_sf"/>
</dbReference>
<dbReference type="InterPro" id="IPR000959">
    <property type="entry name" value="POLO_box_dom"/>
</dbReference>
<evidence type="ECO:0000256" key="11">
    <source>
        <dbReference type="ARBA" id="ARBA00023242"/>
    </source>
</evidence>
<evidence type="ECO:0000313" key="18">
    <source>
        <dbReference type="Proteomes" id="UP000046393"/>
    </source>
</evidence>